<dbReference type="EMBL" id="CAAE01024732">
    <property type="protein sequence ID" value="CAG14778.1"/>
    <property type="molecule type" value="Genomic_DNA"/>
</dbReference>
<feature type="chain" id="PRO_5004242700" evidence="1">
    <location>
        <begin position="21"/>
        <end position="30"/>
    </location>
</feature>
<reference evidence="2" key="1">
    <citation type="journal article" date="2004" name="Nature">
        <title>Genome duplication in the teleost fish Tetraodon nigroviridis reveals the early vertebrate proto-karyotype.</title>
        <authorList>
            <person name="Jaillon O."/>
            <person name="Aury J.-M."/>
            <person name="Brunet F."/>
            <person name="Petit J.-L."/>
            <person name="Stange-Thomann N."/>
            <person name="Mauceli E."/>
            <person name="Bouneau L."/>
            <person name="Fischer C."/>
            <person name="Ozouf-Costaz C."/>
            <person name="Bernot A."/>
            <person name="Nicaud S."/>
            <person name="Jaffe D."/>
            <person name="Fisher S."/>
            <person name="Lutfalla G."/>
            <person name="Dossat C."/>
            <person name="Segurens B."/>
            <person name="Dasilva C."/>
            <person name="Salanoubat M."/>
            <person name="Levy M."/>
            <person name="Boudet N."/>
            <person name="Castellano S."/>
            <person name="Anthouard V."/>
            <person name="Jubin C."/>
            <person name="Castelli V."/>
            <person name="Katinka M."/>
            <person name="Vacherie B."/>
            <person name="Biemont C."/>
            <person name="Skalli Z."/>
            <person name="Cattolico L."/>
            <person name="Poulain J."/>
            <person name="De Berardinis V."/>
            <person name="Cruaud C."/>
            <person name="Duprat S."/>
            <person name="Brottier P."/>
            <person name="Coutanceau J.-P."/>
            <person name="Gouzy J."/>
            <person name="Parra G."/>
            <person name="Lardier G."/>
            <person name="Chapple C."/>
            <person name="McKernan K.J."/>
            <person name="McEwan P."/>
            <person name="Bosak S."/>
            <person name="Kellis M."/>
            <person name="Volff J.-N."/>
            <person name="Guigo R."/>
            <person name="Zody M.C."/>
            <person name="Mesirov J."/>
            <person name="Lindblad-Toh K."/>
            <person name="Birren B."/>
            <person name="Nusbaum C."/>
            <person name="Kahn D."/>
            <person name="Robinson-Rechavi M."/>
            <person name="Laudet V."/>
            <person name="Schachter V."/>
            <person name="Quetier F."/>
            <person name="Saurin W."/>
            <person name="Scarpelli C."/>
            <person name="Wincker P."/>
            <person name="Lander E.S."/>
            <person name="Weissenbach J."/>
            <person name="Roest Crollius H."/>
        </authorList>
    </citation>
    <scope>NUCLEOTIDE SEQUENCE [LARGE SCALE GENOMIC DNA]</scope>
</reference>
<dbReference type="AlphaFoldDB" id="Q4RA05"/>
<evidence type="ECO:0000313" key="2">
    <source>
        <dbReference type="EMBL" id="CAG14778.1"/>
    </source>
</evidence>
<sequence length="30" mass="3031">MLDSAVAALLLLTVVGLCSSLETPDSPSAR</sequence>
<proteinExistence type="predicted"/>
<dbReference type="KEGG" id="tng:GSTEN00036079G001"/>
<keyword evidence="1" id="KW-0732">Signal</keyword>
<feature type="signal peptide" evidence="1">
    <location>
        <begin position="1"/>
        <end position="20"/>
    </location>
</feature>
<evidence type="ECO:0000256" key="1">
    <source>
        <dbReference type="SAM" id="SignalP"/>
    </source>
</evidence>
<accession>Q4RA05</accession>
<organism evidence="2">
    <name type="scientific">Tetraodon nigroviridis</name>
    <name type="common">Spotted green pufferfish</name>
    <name type="synonym">Chelonodon nigroviridis</name>
    <dbReference type="NCBI Taxonomy" id="99883"/>
    <lineage>
        <taxon>Eukaryota</taxon>
        <taxon>Metazoa</taxon>
        <taxon>Chordata</taxon>
        <taxon>Craniata</taxon>
        <taxon>Vertebrata</taxon>
        <taxon>Euteleostomi</taxon>
        <taxon>Actinopterygii</taxon>
        <taxon>Neopterygii</taxon>
        <taxon>Teleostei</taxon>
        <taxon>Neoteleostei</taxon>
        <taxon>Acanthomorphata</taxon>
        <taxon>Eupercaria</taxon>
        <taxon>Tetraodontiformes</taxon>
        <taxon>Tetradontoidea</taxon>
        <taxon>Tetraodontidae</taxon>
        <taxon>Tetraodon</taxon>
    </lineage>
</organism>
<name>Q4RA05_TETNG</name>
<protein>
    <submittedName>
        <fullName evidence="2">Chromosome undetermined SCAF24732, whole genome shotgun sequence</fullName>
    </submittedName>
</protein>
<gene>
    <name evidence="2" type="ORF">GSTENG00036079001</name>
</gene>
<reference evidence="2" key="2">
    <citation type="submission" date="2004-02" db="EMBL/GenBank/DDBJ databases">
        <authorList>
            <consortium name="Genoscope"/>
            <consortium name="Whitehead Institute Centre for Genome Research"/>
        </authorList>
    </citation>
    <scope>NUCLEOTIDE SEQUENCE</scope>
</reference>